<dbReference type="PANTHER" id="PTHR30093:SF2">
    <property type="entry name" value="TYPE II SECRETION SYSTEM PROTEIN H"/>
    <property type="match status" value="1"/>
</dbReference>
<dbReference type="NCBIfam" id="TIGR02532">
    <property type="entry name" value="IV_pilin_GFxxxE"/>
    <property type="match status" value="1"/>
</dbReference>
<dbReference type="SUPFAM" id="SSF54523">
    <property type="entry name" value="Pili subunits"/>
    <property type="match status" value="1"/>
</dbReference>
<protein>
    <submittedName>
        <fullName evidence="3">DUF1559 domain-containing protein</fullName>
    </submittedName>
</protein>
<dbReference type="RefSeq" id="WP_154417395.1">
    <property type="nucleotide sequence ID" value="NZ_DBFCGB010000130.1"/>
</dbReference>
<organism evidence="3 4">
    <name type="scientific">Victivallis lenta</name>
    <dbReference type="NCBI Taxonomy" id="2606640"/>
    <lineage>
        <taxon>Bacteria</taxon>
        <taxon>Pseudomonadati</taxon>
        <taxon>Lentisphaerota</taxon>
        <taxon>Lentisphaeria</taxon>
        <taxon>Victivallales</taxon>
        <taxon>Victivallaceae</taxon>
        <taxon>Victivallis</taxon>
    </lineage>
</organism>
<feature type="domain" description="DUF1559" evidence="2">
    <location>
        <begin position="31"/>
        <end position="53"/>
    </location>
</feature>
<evidence type="ECO:0000313" key="3">
    <source>
        <dbReference type="EMBL" id="MST96678.1"/>
    </source>
</evidence>
<dbReference type="InterPro" id="IPR012902">
    <property type="entry name" value="N_methyl_site"/>
</dbReference>
<keyword evidence="1" id="KW-1133">Transmembrane helix</keyword>
<dbReference type="Proteomes" id="UP000435649">
    <property type="component" value="Unassembled WGS sequence"/>
</dbReference>
<dbReference type="PANTHER" id="PTHR30093">
    <property type="entry name" value="GENERAL SECRETION PATHWAY PROTEIN G"/>
    <property type="match status" value="1"/>
</dbReference>
<name>A0A844G295_9BACT</name>
<gene>
    <name evidence="3" type="ORF">FYJ85_06425</name>
</gene>
<keyword evidence="4" id="KW-1185">Reference proteome</keyword>
<proteinExistence type="predicted"/>
<feature type="transmembrane region" description="Helical" evidence="1">
    <location>
        <begin position="6"/>
        <end position="29"/>
    </location>
</feature>
<evidence type="ECO:0000256" key="1">
    <source>
        <dbReference type="SAM" id="Phobius"/>
    </source>
</evidence>
<comment type="caution">
    <text evidence="3">The sequence shown here is derived from an EMBL/GenBank/DDBJ whole genome shotgun (WGS) entry which is preliminary data.</text>
</comment>
<dbReference type="InterPro" id="IPR045584">
    <property type="entry name" value="Pilin-like"/>
</dbReference>
<evidence type="ECO:0000313" key="4">
    <source>
        <dbReference type="Proteomes" id="UP000435649"/>
    </source>
</evidence>
<dbReference type="Pfam" id="PF07596">
    <property type="entry name" value="SBP_bac_10"/>
    <property type="match status" value="1"/>
</dbReference>
<dbReference type="EMBL" id="VUNS01000005">
    <property type="protein sequence ID" value="MST96678.1"/>
    <property type="molecule type" value="Genomic_DNA"/>
</dbReference>
<dbReference type="InterPro" id="IPR011453">
    <property type="entry name" value="DUF1559"/>
</dbReference>
<dbReference type="Gene3D" id="3.30.700.10">
    <property type="entry name" value="Glycoprotein, Type 4 Pilin"/>
    <property type="match status" value="1"/>
</dbReference>
<evidence type="ECO:0000259" key="2">
    <source>
        <dbReference type="Pfam" id="PF07596"/>
    </source>
</evidence>
<keyword evidence="1" id="KW-0812">Transmembrane</keyword>
<accession>A0A844G295</accession>
<dbReference type="AlphaFoldDB" id="A0A844G295"/>
<sequence>MRHGKFTLIELLVVIAIITILAALLLPALNRAREKARETSCINNLKQIGAIHLFYAADNKDLLLAAAPVNYPQRWNSYFYAWGYLSGITSNGKTAWDPAAEFNKHGFWNCPTQPVAKSVEQSSYGVPDGNSSLGPAGTAGSYYRALNRMNPKDIICADSVRQGGAWPQTYNIHSGTGDLNTGSNANKVIHLRHSGFTRAHGVIVDGHVERMDMGYLKGLGLYHCTNFPAFQDAWND</sequence>
<keyword evidence="1" id="KW-0472">Membrane</keyword>
<reference evidence="3 4" key="1">
    <citation type="submission" date="2019-08" db="EMBL/GenBank/DDBJ databases">
        <title>In-depth cultivation of the pig gut microbiome towards novel bacterial diversity and tailored functional studies.</title>
        <authorList>
            <person name="Wylensek D."/>
            <person name="Hitch T.C.A."/>
            <person name="Clavel T."/>
        </authorList>
    </citation>
    <scope>NUCLEOTIDE SEQUENCE [LARGE SCALE GENOMIC DNA]</scope>
    <source>
        <strain evidence="3 4">BBE-744-WT-12</strain>
    </source>
</reference>